<reference evidence="2 3" key="1">
    <citation type="submission" date="2019-08" db="EMBL/GenBank/DDBJ databases">
        <title>Whole genome of Aphis craccivora.</title>
        <authorList>
            <person name="Voronova N.V."/>
            <person name="Shulinski R.S."/>
            <person name="Bandarenka Y.V."/>
            <person name="Zhorov D.G."/>
            <person name="Warner D."/>
        </authorList>
    </citation>
    <scope>NUCLEOTIDE SEQUENCE [LARGE SCALE GENOMIC DNA]</scope>
    <source>
        <strain evidence="2">180601</strain>
        <tissue evidence="2">Whole Body</tissue>
    </source>
</reference>
<evidence type="ECO:0000313" key="3">
    <source>
        <dbReference type="Proteomes" id="UP000478052"/>
    </source>
</evidence>
<gene>
    <name evidence="2" type="ORF">FWK35_00029342</name>
</gene>
<dbReference type="PANTHER" id="PTHR45749:SF37">
    <property type="entry name" value="OS05G0311600 PROTEIN"/>
    <property type="match status" value="1"/>
</dbReference>
<dbReference type="AlphaFoldDB" id="A0A6G0W0W7"/>
<protein>
    <submittedName>
        <fullName evidence="2">Zinc finger MYM-type protein 5-like</fullName>
    </submittedName>
</protein>
<dbReference type="PANTHER" id="PTHR45749">
    <property type="match status" value="1"/>
</dbReference>
<keyword evidence="3" id="KW-1185">Reference proteome</keyword>
<feature type="domain" description="TTF-type" evidence="1">
    <location>
        <begin position="179"/>
        <end position="268"/>
    </location>
</feature>
<comment type="caution">
    <text evidence="2">The sequence shown here is derived from an EMBL/GenBank/DDBJ whole genome shotgun (WGS) entry which is preliminary data.</text>
</comment>
<feature type="non-terminal residue" evidence="2">
    <location>
        <position position="318"/>
    </location>
</feature>
<proteinExistence type="predicted"/>
<dbReference type="EMBL" id="VUJU01009791">
    <property type="protein sequence ID" value="KAF0717584.1"/>
    <property type="molecule type" value="Genomic_DNA"/>
</dbReference>
<dbReference type="OrthoDB" id="6616164at2759"/>
<evidence type="ECO:0000259" key="1">
    <source>
        <dbReference type="SMART" id="SM00597"/>
    </source>
</evidence>
<accession>A0A6G0W0W7</accession>
<name>A0A6G0W0W7_APHCR</name>
<organism evidence="2 3">
    <name type="scientific">Aphis craccivora</name>
    <name type="common">Cowpea aphid</name>
    <dbReference type="NCBI Taxonomy" id="307492"/>
    <lineage>
        <taxon>Eukaryota</taxon>
        <taxon>Metazoa</taxon>
        <taxon>Ecdysozoa</taxon>
        <taxon>Arthropoda</taxon>
        <taxon>Hexapoda</taxon>
        <taxon>Insecta</taxon>
        <taxon>Pterygota</taxon>
        <taxon>Neoptera</taxon>
        <taxon>Paraneoptera</taxon>
        <taxon>Hemiptera</taxon>
        <taxon>Sternorrhyncha</taxon>
        <taxon>Aphidomorpha</taxon>
        <taxon>Aphidoidea</taxon>
        <taxon>Aphididae</taxon>
        <taxon>Aphidini</taxon>
        <taxon>Aphis</taxon>
        <taxon>Aphis</taxon>
    </lineage>
</organism>
<evidence type="ECO:0000313" key="2">
    <source>
        <dbReference type="EMBL" id="KAF0717584.1"/>
    </source>
</evidence>
<dbReference type="SMART" id="SM00597">
    <property type="entry name" value="ZnF_TTF"/>
    <property type="match status" value="1"/>
</dbReference>
<dbReference type="InterPro" id="IPR006580">
    <property type="entry name" value="Znf_TTF"/>
</dbReference>
<dbReference type="Proteomes" id="UP000478052">
    <property type="component" value="Unassembled WGS sequence"/>
</dbReference>
<sequence length="318" mass="36176">MSAVEVCLCGKKNNLNSTNWGRHLNTCKTIKNKNSSSKYLSTYFKRFLTPSSSNSTQSDAKKIKKTVANEDQSKGHNNIIPDLNSSIIIEEINGDHDISECNDYDENNTLLPVEDVVDKISNQYETFPNDPALLLCSNIAIQRFSQIAHQEPCQPQPVELKDGKFPSRKQGQHSRSFHEQHYFKKIATGEFVRRTWLSYSPTEDKVYCIVCKLFGTVDGKSNQLARCGSNDWRHISYKLDTHEASPNHLQSENSKVAENREIVKIIFEVLLYLARQNSSLRGHNESWLSKNQGNFLELIKLFAKHNALLSSHIATLES</sequence>